<keyword evidence="6" id="KW-0472">Membrane</keyword>
<evidence type="ECO:0000256" key="6">
    <source>
        <dbReference type="ARBA" id="ARBA00023136"/>
    </source>
</evidence>
<evidence type="ECO:0000256" key="3">
    <source>
        <dbReference type="ARBA" id="ARBA00022475"/>
    </source>
</evidence>
<evidence type="ECO:0000256" key="7">
    <source>
        <dbReference type="SAM" id="SignalP"/>
    </source>
</evidence>
<dbReference type="InterPro" id="IPR038468">
    <property type="entry name" value="MmpS_C"/>
</dbReference>
<dbReference type="EMBL" id="CP126980">
    <property type="protein sequence ID" value="WIN00368.1"/>
    <property type="molecule type" value="Genomic_DNA"/>
</dbReference>
<reference evidence="8 9" key="1">
    <citation type="submission" date="2023-06" db="EMBL/GenBank/DDBJ databases">
        <authorList>
            <person name="Yushchuk O."/>
            <person name="Binda E."/>
            <person name="Ruckert-Reed C."/>
            <person name="Fedorenko V."/>
            <person name="Kalinowski J."/>
            <person name="Marinelli F."/>
        </authorList>
    </citation>
    <scope>NUCLEOTIDE SEQUENCE [LARGE SCALE GENOMIC DNA]</scope>
    <source>
        <strain evidence="8 9">NRRL 3884</strain>
    </source>
</reference>
<name>A0ABY8WSC7_9ACTN</name>
<proteinExistence type="inferred from homology"/>
<evidence type="ECO:0000313" key="9">
    <source>
        <dbReference type="Proteomes" id="UP001240150"/>
    </source>
</evidence>
<dbReference type="RefSeq" id="WP_284921887.1">
    <property type="nucleotide sequence ID" value="NZ_CP126980.1"/>
</dbReference>
<comment type="similarity">
    <text evidence="2">Belongs to the MmpS family.</text>
</comment>
<accession>A0ABY8WSC7</accession>
<dbReference type="Pfam" id="PF05423">
    <property type="entry name" value="Mycobact_memb"/>
    <property type="match status" value="1"/>
</dbReference>
<comment type="subcellular location">
    <subcellularLocation>
        <location evidence="1">Cell membrane</location>
    </subcellularLocation>
</comment>
<keyword evidence="3" id="KW-1003">Cell membrane</keyword>
<keyword evidence="4" id="KW-0812">Transmembrane</keyword>
<dbReference type="InterPro" id="IPR008693">
    <property type="entry name" value="MmpS"/>
</dbReference>
<evidence type="ECO:0000256" key="4">
    <source>
        <dbReference type="ARBA" id="ARBA00022692"/>
    </source>
</evidence>
<protein>
    <submittedName>
        <fullName evidence="8">MmpS family transport accessory protein</fullName>
    </submittedName>
</protein>
<organism evidence="8 9">
    <name type="scientific">Actinoplanes oblitus</name>
    <dbReference type="NCBI Taxonomy" id="3040509"/>
    <lineage>
        <taxon>Bacteria</taxon>
        <taxon>Bacillati</taxon>
        <taxon>Actinomycetota</taxon>
        <taxon>Actinomycetes</taxon>
        <taxon>Micromonosporales</taxon>
        <taxon>Micromonosporaceae</taxon>
        <taxon>Actinoplanes</taxon>
    </lineage>
</organism>
<feature type="signal peptide" evidence="7">
    <location>
        <begin position="1"/>
        <end position="24"/>
    </location>
</feature>
<keyword evidence="9" id="KW-1185">Reference proteome</keyword>
<evidence type="ECO:0000256" key="2">
    <source>
        <dbReference type="ARBA" id="ARBA00007531"/>
    </source>
</evidence>
<keyword evidence="5" id="KW-1133">Transmembrane helix</keyword>
<evidence type="ECO:0000256" key="1">
    <source>
        <dbReference type="ARBA" id="ARBA00004236"/>
    </source>
</evidence>
<dbReference type="Proteomes" id="UP001240150">
    <property type="component" value="Chromosome"/>
</dbReference>
<evidence type="ECO:0000313" key="8">
    <source>
        <dbReference type="EMBL" id="WIN00368.1"/>
    </source>
</evidence>
<sequence length="133" mass="13410">MRNKSFIAALAVTAAIGIACSSGGADTAGPGAQDTAADGSAAKKKSIVLEVTGAKKADITYGLNSDQSQDNGVKVPWKKTMSSGEAMIVATVLAQNKGAGTIKCRITVDGKVVKENASKGEYAVVTCTTDALT</sequence>
<dbReference type="Gene3D" id="2.60.40.2880">
    <property type="entry name" value="MmpS1-5, C-terminal soluble domain"/>
    <property type="match status" value="1"/>
</dbReference>
<dbReference type="PROSITE" id="PS51257">
    <property type="entry name" value="PROKAR_LIPOPROTEIN"/>
    <property type="match status" value="1"/>
</dbReference>
<keyword evidence="7" id="KW-0732">Signal</keyword>
<evidence type="ECO:0000256" key="5">
    <source>
        <dbReference type="ARBA" id="ARBA00022989"/>
    </source>
</evidence>
<gene>
    <name evidence="8" type="ORF">ACTOB_004068</name>
</gene>
<feature type="chain" id="PRO_5045308189" evidence="7">
    <location>
        <begin position="25"/>
        <end position="133"/>
    </location>
</feature>